<proteinExistence type="inferred from homology"/>
<dbReference type="NCBIfam" id="NF007484">
    <property type="entry name" value="PRK10077.1"/>
    <property type="match status" value="1"/>
</dbReference>
<sequence length="485" mass="51612">MAKQGGFPLVAGLTLIATLGGLLFGYDTAVISGAIGAIDANFIDPLNLPETQRLSLSGFTIASALFGCIVGGAVAGWVADRFGRRVGLIVAAVFFLVGTLGSAVPELGLGPIGGMGPDALTPFNIYRIIGGIGVGLASLLSPLYIAEIAPKEVRGKLVSLNQIAIVVGMVGVYFVNWAIAQLGDEQWLRTVGWRWMFASEAVPSLLFLGLLLFVPDTPRWLVMKGRTQEALGVLRRLDTEADSPAILAEIEQSLVVRGDRLFAFGALVIVVGIMLSVFQQLIGINAVLYYAPLMFKNMGATTDSALLQTVIVGIANVGFTVVAMYTVDRFGRRPLMILGAAIMAVAMLVLGCLFAGNALGLGALLAMILYIAGFALSWGPVTWVLLSEIFPNSIKGKAMAIAVAAQWIANLVVSWSFKVLDGNSYLNAQFNHGFAYWLYAAMSVLAGLFVWRYVPETKGCSLEEIQRLWFGKRAAAADALNPAKV</sequence>
<evidence type="ECO:0000256" key="10">
    <source>
        <dbReference type="SAM" id="Phobius"/>
    </source>
</evidence>
<evidence type="ECO:0000256" key="4">
    <source>
        <dbReference type="ARBA" id="ARBA00022475"/>
    </source>
</evidence>
<feature type="transmembrane region" description="Helical" evidence="10">
    <location>
        <begin position="192"/>
        <end position="214"/>
    </location>
</feature>
<keyword evidence="3 9" id="KW-0813">Transport</keyword>
<gene>
    <name evidence="12" type="primary">xylE_1</name>
    <name evidence="12" type="ORF">TMPK1_34110</name>
</gene>
<name>A0A8S8XEY3_9PROT</name>
<feature type="transmembrane region" description="Helical" evidence="10">
    <location>
        <begin position="437"/>
        <end position="454"/>
    </location>
</feature>
<feature type="transmembrane region" description="Helical" evidence="10">
    <location>
        <begin position="261"/>
        <end position="290"/>
    </location>
</feature>
<dbReference type="PROSITE" id="PS00217">
    <property type="entry name" value="SUGAR_TRANSPORT_2"/>
    <property type="match status" value="1"/>
</dbReference>
<dbReference type="PROSITE" id="PS00216">
    <property type="entry name" value="SUGAR_TRANSPORT_1"/>
    <property type="match status" value="2"/>
</dbReference>
<feature type="transmembrane region" description="Helical" evidence="10">
    <location>
        <begin position="157"/>
        <end position="180"/>
    </location>
</feature>
<evidence type="ECO:0000256" key="5">
    <source>
        <dbReference type="ARBA" id="ARBA00022597"/>
    </source>
</evidence>
<evidence type="ECO:0000256" key="1">
    <source>
        <dbReference type="ARBA" id="ARBA00004651"/>
    </source>
</evidence>
<comment type="subcellular location">
    <subcellularLocation>
        <location evidence="1">Cell membrane</location>
        <topology evidence="1">Multi-pass membrane protein</topology>
    </subcellularLocation>
</comment>
<dbReference type="Pfam" id="PF00083">
    <property type="entry name" value="Sugar_tr"/>
    <property type="match status" value="1"/>
</dbReference>
<feature type="transmembrane region" description="Helical" evidence="10">
    <location>
        <begin position="334"/>
        <end position="356"/>
    </location>
</feature>
<dbReference type="CDD" id="cd17359">
    <property type="entry name" value="MFS_XylE_like"/>
    <property type="match status" value="1"/>
</dbReference>
<accession>A0A8S8XEY3</accession>
<dbReference type="InterPro" id="IPR036259">
    <property type="entry name" value="MFS_trans_sf"/>
</dbReference>
<keyword evidence="8 10" id="KW-0472">Membrane</keyword>
<dbReference type="PROSITE" id="PS50850">
    <property type="entry name" value="MFS"/>
    <property type="match status" value="1"/>
</dbReference>
<evidence type="ECO:0000256" key="2">
    <source>
        <dbReference type="ARBA" id="ARBA00010992"/>
    </source>
</evidence>
<dbReference type="GO" id="GO:0005886">
    <property type="term" value="C:plasma membrane"/>
    <property type="evidence" value="ECO:0007669"/>
    <property type="project" value="UniProtKB-SubCell"/>
</dbReference>
<dbReference type="InterPro" id="IPR005829">
    <property type="entry name" value="Sugar_transporter_CS"/>
</dbReference>
<dbReference type="EMBL" id="BOPV01000001">
    <property type="protein sequence ID" value="GIL41174.1"/>
    <property type="molecule type" value="Genomic_DNA"/>
</dbReference>
<reference evidence="12" key="1">
    <citation type="submission" date="2021-02" db="EMBL/GenBank/DDBJ databases">
        <title>Genome sequence of Rhodospirillales sp. strain TMPK1 isolated from soil.</title>
        <authorList>
            <person name="Nakai R."/>
            <person name="Kusada H."/>
            <person name="Tamaki H."/>
        </authorList>
    </citation>
    <scope>NUCLEOTIDE SEQUENCE</scope>
    <source>
        <strain evidence="12">TMPK1</strain>
    </source>
</reference>
<feature type="transmembrane region" description="Helical" evidence="10">
    <location>
        <begin position="305"/>
        <end position="327"/>
    </location>
</feature>
<keyword evidence="13" id="KW-1185">Reference proteome</keyword>
<feature type="transmembrane region" description="Helical" evidence="10">
    <location>
        <begin position="362"/>
        <end position="386"/>
    </location>
</feature>
<evidence type="ECO:0000259" key="11">
    <source>
        <dbReference type="PROSITE" id="PS50850"/>
    </source>
</evidence>
<keyword evidence="4" id="KW-1003">Cell membrane</keyword>
<dbReference type="SUPFAM" id="SSF103473">
    <property type="entry name" value="MFS general substrate transporter"/>
    <property type="match status" value="1"/>
</dbReference>
<comment type="similarity">
    <text evidence="2 9">Belongs to the major facilitator superfamily. Sugar transporter (TC 2.A.1.1) family.</text>
</comment>
<dbReference type="InterPro" id="IPR005828">
    <property type="entry name" value="MFS_sugar_transport-like"/>
</dbReference>
<evidence type="ECO:0000313" key="12">
    <source>
        <dbReference type="EMBL" id="GIL41174.1"/>
    </source>
</evidence>
<comment type="caution">
    <text evidence="12">The sequence shown here is derived from an EMBL/GenBank/DDBJ whole genome shotgun (WGS) entry which is preliminary data.</text>
</comment>
<evidence type="ECO:0000256" key="6">
    <source>
        <dbReference type="ARBA" id="ARBA00022692"/>
    </source>
</evidence>
<dbReference type="InterPro" id="IPR050820">
    <property type="entry name" value="MFS_Sugar_Transporter"/>
</dbReference>
<feature type="transmembrane region" description="Helical" evidence="10">
    <location>
        <begin position="60"/>
        <end position="79"/>
    </location>
</feature>
<keyword evidence="7 10" id="KW-1133">Transmembrane helix</keyword>
<evidence type="ECO:0000256" key="9">
    <source>
        <dbReference type="RuleBase" id="RU003346"/>
    </source>
</evidence>
<dbReference type="InterPro" id="IPR020846">
    <property type="entry name" value="MFS_dom"/>
</dbReference>
<dbReference type="NCBIfam" id="TIGR00879">
    <property type="entry name" value="SP"/>
    <property type="match status" value="1"/>
</dbReference>
<dbReference type="PRINTS" id="PR00171">
    <property type="entry name" value="SUGRTRNSPORT"/>
</dbReference>
<evidence type="ECO:0000313" key="13">
    <source>
        <dbReference type="Proteomes" id="UP000681075"/>
    </source>
</evidence>
<evidence type="ECO:0000256" key="7">
    <source>
        <dbReference type="ARBA" id="ARBA00022989"/>
    </source>
</evidence>
<dbReference type="PANTHER" id="PTHR48023">
    <property type="entry name" value="D-XYLOSE-PROTON SYMPORTER-LIKE 2"/>
    <property type="match status" value="1"/>
</dbReference>
<feature type="domain" description="Major facilitator superfamily (MFS) profile" evidence="11">
    <location>
        <begin position="13"/>
        <end position="458"/>
    </location>
</feature>
<organism evidence="12 13">
    <name type="scientific">Roseiterribacter gracilis</name>
    <dbReference type="NCBI Taxonomy" id="2812848"/>
    <lineage>
        <taxon>Bacteria</taxon>
        <taxon>Pseudomonadati</taxon>
        <taxon>Pseudomonadota</taxon>
        <taxon>Alphaproteobacteria</taxon>
        <taxon>Rhodospirillales</taxon>
        <taxon>Roseiterribacteraceae</taxon>
        <taxon>Roseiterribacter</taxon>
    </lineage>
</organism>
<feature type="transmembrane region" description="Helical" evidence="10">
    <location>
        <begin position="86"/>
        <end position="105"/>
    </location>
</feature>
<dbReference type="Proteomes" id="UP000681075">
    <property type="component" value="Unassembled WGS sequence"/>
</dbReference>
<keyword evidence="6 10" id="KW-0812">Transmembrane</keyword>
<dbReference type="RefSeq" id="WP_420244550.1">
    <property type="nucleotide sequence ID" value="NZ_BOPV01000001.1"/>
</dbReference>
<evidence type="ECO:0000256" key="8">
    <source>
        <dbReference type="ARBA" id="ARBA00023136"/>
    </source>
</evidence>
<dbReference type="AlphaFoldDB" id="A0A8S8XEY3"/>
<dbReference type="FunFam" id="1.20.1250.20:FF:000122">
    <property type="entry name" value="D-xylose transporter XylE"/>
    <property type="match status" value="1"/>
</dbReference>
<dbReference type="GO" id="GO:0022857">
    <property type="term" value="F:transmembrane transporter activity"/>
    <property type="evidence" value="ECO:0007669"/>
    <property type="project" value="InterPro"/>
</dbReference>
<protein>
    <submittedName>
        <fullName evidence="12">D-xylose-proton symporter</fullName>
    </submittedName>
</protein>
<keyword evidence="5" id="KW-0762">Sugar transport</keyword>
<dbReference type="PANTHER" id="PTHR48023:SF4">
    <property type="entry name" value="D-XYLOSE-PROTON SYMPORTER-LIKE 2"/>
    <property type="match status" value="1"/>
</dbReference>
<feature type="transmembrane region" description="Helical" evidence="10">
    <location>
        <begin position="125"/>
        <end position="145"/>
    </location>
</feature>
<dbReference type="Gene3D" id="1.20.1250.20">
    <property type="entry name" value="MFS general substrate transporter like domains"/>
    <property type="match status" value="2"/>
</dbReference>
<feature type="transmembrane region" description="Helical" evidence="10">
    <location>
        <begin position="398"/>
        <end position="417"/>
    </location>
</feature>
<dbReference type="InterPro" id="IPR003663">
    <property type="entry name" value="Sugar/inositol_transpt"/>
</dbReference>
<evidence type="ECO:0000256" key="3">
    <source>
        <dbReference type="ARBA" id="ARBA00022448"/>
    </source>
</evidence>
<dbReference type="InterPro" id="IPR047984">
    <property type="entry name" value="XylE-like"/>
</dbReference>